<evidence type="ECO:0000313" key="1">
    <source>
        <dbReference type="EMBL" id="MBB6348187.1"/>
    </source>
</evidence>
<protein>
    <submittedName>
        <fullName evidence="1">Uncharacterized protein</fullName>
    </submittedName>
</protein>
<name>A0A7X0C4D1_9ACTN</name>
<keyword evidence="2" id="KW-1185">Reference proteome</keyword>
<comment type="caution">
    <text evidence="1">The sequence shown here is derived from an EMBL/GenBank/DDBJ whole genome shotgun (WGS) entry which is preliminary data.</text>
</comment>
<sequence>MITKRSKANKADSPPRGVTAIKGLRVNHIPKGFTYGQVRVGAHDGIREYGYQWSDNRDDIDRKRRSLWVRVVCWSDAHELAQLRRAPLQFGEFTGDERAAKIGGRQVLVRTGDGALGHGRYLGWVERKEVVITVMAGQPLVPELGKIVKGIRLS</sequence>
<dbReference type="Proteomes" id="UP000583800">
    <property type="component" value="Unassembled WGS sequence"/>
</dbReference>
<dbReference type="RefSeq" id="WP_185086000.1">
    <property type="nucleotide sequence ID" value="NZ_JACHJB010000002.1"/>
</dbReference>
<organism evidence="1 2">
    <name type="scientific">Nonomuraea muscovyensis</name>
    <dbReference type="NCBI Taxonomy" id="1124761"/>
    <lineage>
        <taxon>Bacteria</taxon>
        <taxon>Bacillati</taxon>
        <taxon>Actinomycetota</taxon>
        <taxon>Actinomycetes</taxon>
        <taxon>Streptosporangiales</taxon>
        <taxon>Streptosporangiaceae</taxon>
        <taxon>Nonomuraea</taxon>
    </lineage>
</organism>
<reference evidence="1 2" key="1">
    <citation type="submission" date="2020-08" db="EMBL/GenBank/DDBJ databases">
        <title>Sequencing the genomes of 1000 actinobacteria strains.</title>
        <authorList>
            <person name="Klenk H.-P."/>
        </authorList>
    </citation>
    <scope>NUCLEOTIDE SEQUENCE [LARGE SCALE GENOMIC DNA]</scope>
    <source>
        <strain evidence="1 2">DSM 45913</strain>
    </source>
</reference>
<gene>
    <name evidence="1" type="ORF">FHU36_004732</name>
</gene>
<accession>A0A7X0C4D1</accession>
<dbReference type="AlphaFoldDB" id="A0A7X0C4D1"/>
<proteinExistence type="predicted"/>
<dbReference type="EMBL" id="JACHJB010000002">
    <property type="protein sequence ID" value="MBB6348187.1"/>
    <property type="molecule type" value="Genomic_DNA"/>
</dbReference>
<evidence type="ECO:0000313" key="2">
    <source>
        <dbReference type="Proteomes" id="UP000583800"/>
    </source>
</evidence>